<evidence type="ECO:0000313" key="4">
    <source>
        <dbReference type="EMBL" id="SES20296.1"/>
    </source>
</evidence>
<protein>
    <submittedName>
        <fullName evidence="4">RHS repeat-associated core domain-containing protein</fullName>
    </submittedName>
</protein>
<evidence type="ECO:0000256" key="2">
    <source>
        <dbReference type="SAM" id="SignalP"/>
    </source>
</evidence>
<dbReference type="OrthoDB" id="1191296at2"/>
<feature type="domain" description="DUF6443" evidence="3">
    <location>
        <begin position="102"/>
        <end position="229"/>
    </location>
</feature>
<dbReference type="RefSeq" id="WP_090888682.1">
    <property type="nucleotide sequence ID" value="NZ_FOGG01000042.1"/>
</dbReference>
<dbReference type="InterPro" id="IPR050708">
    <property type="entry name" value="T6SS_VgrG/RHS"/>
</dbReference>
<organism evidence="4 5">
    <name type="scientific">Pedobacter rhizosphaerae</name>
    <dbReference type="NCBI Taxonomy" id="390241"/>
    <lineage>
        <taxon>Bacteria</taxon>
        <taxon>Pseudomonadati</taxon>
        <taxon>Bacteroidota</taxon>
        <taxon>Sphingobacteriia</taxon>
        <taxon>Sphingobacteriales</taxon>
        <taxon>Sphingobacteriaceae</taxon>
        <taxon>Pedobacter</taxon>
    </lineage>
</organism>
<accession>A0A1H9VEU2</accession>
<reference evidence="5" key="1">
    <citation type="submission" date="2016-10" db="EMBL/GenBank/DDBJ databases">
        <authorList>
            <person name="Varghese N."/>
            <person name="Submissions S."/>
        </authorList>
    </citation>
    <scope>NUCLEOTIDE SEQUENCE [LARGE SCALE GENOMIC DNA]</scope>
    <source>
        <strain evidence="5">DSM 18610</strain>
    </source>
</reference>
<evidence type="ECO:0000259" key="3">
    <source>
        <dbReference type="Pfam" id="PF20041"/>
    </source>
</evidence>
<dbReference type="InterPro" id="IPR045619">
    <property type="entry name" value="DUF6443"/>
</dbReference>
<sequence>MKRYLNNLCIPFILFSLIGFPASAQLVLTTYTGQTEITAPTSVTLRDPIHIVPTPGTSVRIYTTGVNTIPCAAVISGASSNQNYISTKVFKRAGFFSAEEVNKTGLNVCEVNQTIQYFDGLGRPVQTVQVQGSPEFNDIILPITYDAFGREAVKYDIYTQSSNGGGFRPNALTEQDNFYASPPQGVKQNDWPLAISEFENSPLNRVRQQGFSGTDWQIGSGHTVRTIYSTNVVSEVKLWRTNTGGASSVEHYSAGRLYKTTVRDENWVASAPKTGTTEEFKDLAGRTVLKKIWESETNSLSTYYVYDDLGNLAYVLPPAVNEGTDRLPSFINSFTEADDVFKNFIYGYHFDNRNRPVEKKVPGKDWEFLVYNHADQIVLTQDKIMRNSGQWQFSKYDAFGRVIITGLYTDSRARFTIQNEVNDLPNDPLYKAWEVRNNNNSTGTGTGYSNTAFPTTATYYHGFNYYDDYFFYNNTFGLPSLPQVGSERTKTLLTGTRTTVLGTGTMLLTTNYYDADGRIIHSKSENHLNGTNAGTDVVNNEWNFDGSLKTSSRVHVANGVSTTIANEYVYDHVGRKKATKSKINSGDWVTLSNLSYNEIGQLISKGQHSTDGVNFLQSIGYTYNERGWLTGQNSGLFNFSLGYNSGSTPQYNGNISTQSYTNGGAANAFSYSYDKLNRLIVSSAGNGLGENITYDVMGNIKSLYRDNWGTNDYHIDQYQGNQLKSISGFTNGSYVYNENGNLISDGPNGNSISYNYLNLPQQVSGNQNVTYTYDATGNKLKKVSSSTGTTDYVGGIVYHGSGIIDFIQTEEGIARNSGGAYSYEYNQMDHLGNVRLSFKKNPVSQALEPLQRDDYYAFGLRKVAIGGTNKYLYNGKELQEELGQYDYGARFYDPVIARFTSVDPHAASYPSLSGYSAFANNPINVIDPDGRDIIGVTKKDAQNFRDDVYKVLADDRFAGVRSLISVKGSKFNKVDGDALAKAMGGITMSADEKAYVDMVTNTINSKTIHKVEYINISDDVSLEGGNAVSDHFKNNKFPSPLTPDGTLKAATLSIFGGEGFNVPTEKGSHSMIISGVAGGNTERAVTSGHEVFGHGIPSARREGNENNNNNAIRTDNLIRRILGLPQRDGKDHAGGPQGQITDPRKLPYTQ</sequence>
<dbReference type="Gene3D" id="2.180.10.10">
    <property type="entry name" value="RHS repeat-associated core"/>
    <property type="match status" value="1"/>
</dbReference>
<feature type="region of interest" description="Disordered" evidence="1">
    <location>
        <begin position="1126"/>
        <end position="1150"/>
    </location>
</feature>
<dbReference type="Pfam" id="PF20041">
    <property type="entry name" value="DUF6443"/>
    <property type="match status" value="1"/>
</dbReference>
<dbReference type="InterPro" id="IPR022385">
    <property type="entry name" value="Rhs_assc_core"/>
</dbReference>
<name>A0A1H9VEU2_9SPHI</name>
<feature type="chain" id="PRO_5011749595" evidence="2">
    <location>
        <begin position="25"/>
        <end position="1150"/>
    </location>
</feature>
<dbReference type="STRING" id="390241.SAMN04488023_14221"/>
<dbReference type="PANTHER" id="PTHR32305:SF15">
    <property type="entry name" value="PROTEIN RHSA-RELATED"/>
    <property type="match status" value="1"/>
</dbReference>
<feature type="signal peptide" evidence="2">
    <location>
        <begin position="1"/>
        <end position="24"/>
    </location>
</feature>
<keyword evidence="2" id="KW-0732">Signal</keyword>
<evidence type="ECO:0000256" key="1">
    <source>
        <dbReference type="SAM" id="MobiDB-lite"/>
    </source>
</evidence>
<dbReference type="Proteomes" id="UP000199572">
    <property type="component" value="Unassembled WGS sequence"/>
</dbReference>
<proteinExistence type="predicted"/>
<dbReference type="NCBIfam" id="TIGR03696">
    <property type="entry name" value="Rhs_assc_core"/>
    <property type="match status" value="1"/>
</dbReference>
<keyword evidence="5" id="KW-1185">Reference proteome</keyword>
<dbReference type="PANTHER" id="PTHR32305">
    <property type="match status" value="1"/>
</dbReference>
<dbReference type="EMBL" id="FOGG01000042">
    <property type="protein sequence ID" value="SES20296.1"/>
    <property type="molecule type" value="Genomic_DNA"/>
</dbReference>
<dbReference type="AlphaFoldDB" id="A0A1H9VEU2"/>
<gene>
    <name evidence="4" type="ORF">SAMN04488023_14221</name>
</gene>
<evidence type="ECO:0000313" key="5">
    <source>
        <dbReference type="Proteomes" id="UP000199572"/>
    </source>
</evidence>